<evidence type="ECO:0000313" key="3">
    <source>
        <dbReference type="Proteomes" id="UP001148838"/>
    </source>
</evidence>
<dbReference type="EMBL" id="JAJSOF020000041">
    <property type="protein sequence ID" value="KAJ4425920.1"/>
    <property type="molecule type" value="Genomic_DNA"/>
</dbReference>
<protein>
    <recommendedName>
        <fullName evidence="1">Endonuclease/exonuclease/phosphatase domain-containing protein</fullName>
    </recommendedName>
</protein>
<organism evidence="2 3">
    <name type="scientific">Periplaneta americana</name>
    <name type="common">American cockroach</name>
    <name type="synonym">Blatta americana</name>
    <dbReference type="NCBI Taxonomy" id="6978"/>
    <lineage>
        <taxon>Eukaryota</taxon>
        <taxon>Metazoa</taxon>
        <taxon>Ecdysozoa</taxon>
        <taxon>Arthropoda</taxon>
        <taxon>Hexapoda</taxon>
        <taxon>Insecta</taxon>
        <taxon>Pterygota</taxon>
        <taxon>Neoptera</taxon>
        <taxon>Polyneoptera</taxon>
        <taxon>Dictyoptera</taxon>
        <taxon>Blattodea</taxon>
        <taxon>Blattoidea</taxon>
        <taxon>Blattidae</taxon>
        <taxon>Blattinae</taxon>
        <taxon>Periplaneta</taxon>
    </lineage>
</organism>
<evidence type="ECO:0000313" key="2">
    <source>
        <dbReference type="EMBL" id="KAJ4425920.1"/>
    </source>
</evidence>
<keyword evidence="3" id="KW-1185">Reference proteome</keyword>
<dbReference type="Proteomes" id="UP001148838">
    <property type="component" value="Unassembled WGS sequence"/>
</dbReference>
<sequence>MNWNVEGLITAFQYLNPNIWADKDVIVLTETFLTKDWCSQHHYTIHSLATQGQTGRPKGGITILLKSWLCPFHILHETECILAIKTIATVIVAAYFQPELEEQHLLNELSQAINKINKEETVILAGDLNCRIDITQDKAASVISYLENEGLSLINDRQEKTYICHNGSSTIDLIFSNMKRLHLTGRKH</sequence>
<gene>
    <name evidence="2" type="ORF">ANN_27546</name>
</gene>
<name>A0ABQ8RW71_PERAM</name>
<proteinExistence type="predicted"/>
<dbReference type="SUPFAM" id="SSF56219">
    <property type="entry name" value="DNase I-like"/>
    <property type="match status" value="1"/>
</dbReference>
<reference evidence="2 3" key="1">
    <citation type="journal article" date="2022" name="Allergy">
        <title>Genome assembly and annotation of Periplaneta americana reveal a comprehensive cockroach allergen profile.</title>
        <authorList>
            <person name="Wang L."/>
            <person name="Xiong Q."/>
            <person name="Saelim N."/>
            <person name="Wang L."/>
            <person name="Nong W."/>
            <person name="Wan A.T."/>
            <person name="Shi M."/>
            <person name="Liu X."/>
            <person name="Cao Q."/>
            <person name="Hui J.H.L."/>
            <person name="Sookrung N."/>
            <person name="Leung T.F."/>
            <person name="Tungtrongchitr A."/>
            <person name="Tsui S.K.W."/>
        </authorList>
    </citation>
    <scope>NUCLEOTIDE SEQUENCE [LARGE SCALE GENOMIC DNA]</scope>
    <source>
        <strain evidence="2">PWHHKU_190912</strain>
    </source>
</reference>
<dbReference type="InterPro" id="IPR036691">
    <property type="entry name" value="Endo/exonu/phosph_ase_sf"/>
</dbReference>
<comment type="caution">
    <text evidence="2">The sequence shown here is derived from an EMBL/GenBank/DDBJ whole genome shotgun (WGS) entry which is preliminary data.</text>
</comment>
<dbReference type="Pfam" id="PF14529">
    <property type="entry name" value="Exo_endo_phos_2"/>
    <property type="match status" value="1"/>
</dbReference>
<evidence type="ECO:0000259" key="1">
    <source>
        <dbReference type="Pfam" id="PF14529"/>
    </source>
</evidence>
<feature type="domain" description="Endonuclease/exonuclease/phosphatase" evidence="1">
    <location>
        <begin position="90"/>
        <end position="180"/>
    </location>
</feature>
<accession>A0ABQ8RW71</accession>
<dbReference type="Gene3D" id="3.60.10.10">
    <property type="entry name" value="Endonuclease/exonuclease/phosphatase"/>
    <property type="match status" value="1"/>
</dbReference>
<dbReference type="InterPro" id="IPR005135">
    <property type="entry name" value="Endo/exonuclease/phosphatase"/>
</dbReference>